<reference evidence="1 2" key="1">
    <citation type="journal article" date="2015" name="BMC Genomics">
        <title>Gene expression during zombie ant biting behavior reflects the complexity underlying fungal parasitic behavioral manipulation.</title>
        <authorList>
            <person name="de Bekker C."/>
            <person name="Ohm R.A."/>
            <person name="Loreto R.G."/>
            <person name="Sebastian A."/>
            <person name="Albert I."/>
            <person name="Merrow M."/>
            <person name="Brachmann A."/>
            <person name="Hughes D.P."/>
        </authorList>
    </citation>
    <scope>NUCLEOTIDE SEQUENCE [LARGE SCALE GENOMIC DNA]</scope>
    <source>
        <strain evidence="1 2">SC16a</strain>
    </source>
</reference>
<accession>A0A2A9PI99</accession>
<dbReference type="AlphaFoldDB" id="A0A2A9PI99"/>
<name>A0A2A9PI99_OPHUN</name>
<dbReference type="EMBL" id="LAZP02000092">
    <property type="protein sequence ID" value="PFH61068.1"/>
    <property type="molecule type" value="Genomic_DNA"/>
</dbReference>
<sequence length="108" mass="11099">MKRSASQKNRHLASTYLSSAPKGVASCSLPFKTAAAETEVQGTEQTARVGRPAAAVMPDAAGASDNAEQACGPGRVVVGQADIDEAAGQAERIVQKPLMNGNQAEEDC</sequence>
<protein>
    <submittedName>
        <fullName evidence="1">Uncharacterized protein</fullName>
    </submittedName>
</protein>
<keyword evidence="2" id="KW-1185">Reference proteome</keyword>
<evidence type="ECO:0000313" key="1">
    <source>
        <dbReference type="EMBL" id="PFH61068.1"/>
    </source>
</evidence>
<reference evidence="1 2" key="2">
    <citation type="journal article" date="2017" name="Sci. Rep.">
        <title>Ant-infecting Ophiocordyceps genomes reveal a high diversity of potential behavioral manipulation genes and a possible major role for enterotoxins.</title>
        <authorList>
            <person name="de Bekker C."/>
            <person name="Ohm R.A."/>
            <person name="Evans H.C."/>
            <person name="Brachmann A."/>
            <person name="Hughes D.P."/>
        </authorList>
    </citation>
    <scope>NUCLEOTIDE SEQUENCE [LARGE SCALE GENOMIC DNA]</scope>
    <source>
        <strain evidence="1 2">SC16a</strain>
    </source>
</reference>
<comment type="caution">
    <text evidence="1">The sequence shown here is derived from an EMBL/GenBank/DDBJ whole genome shotgun (WGS) entry which is preliminary data.</text>
</comment>
<organism evidence="1 2">
    <name type="scientific">Ophiocordyceps unilateralis</name>
    <name type="common">Zombie-ant fungus</name>
    <name type="synonym">Torrubia unilateralis</name>
    <dbReference type="NCBI Taxonomy" id="268505"/>
    <lineage>
        <taxon>Eukaryota</taxon>
        <taxon>Fungi</taxon>
        <taxon>Dikarya</taxon>
        <taxon>Ascomycota</taxon>
        <taxon>Pezizomycotina</taxon>
        <taxon>Sordariomycetes</taxon>
        <taxon>Hypocreomycetidae</taxon>
        <taxon>Hypocreales</taxon>
        <taxon>Ophiocordycipitaceae</taxon>
        <taxon>Ophiocordyceps</taxon>
    </lineage>
</organism>
<proteinExistence type="predicted"/>
<gene>
    <name evidence="1" type="ORF">XA68_18329</name>
</gene>
<dbReference type="Proteomes" id="UP000037136">
    <property type="component" value="Unassembled WGS sequence"/>
</dbReference>
<evidence type="ECO:0000313" key="2">
    <source>
        <dbReference type="Proteomes" id="UP000037136"/>
    </source>
</evidence>